<dbReference type="InterPro" id="IPR003137">
    <property type="entry name" value="PA_domain"/>
</dbReference>
<dbReference type="CDD" id="cd07475">
    <property type="entry name" value="Peptidases_S8_C5a_Peptidase"/>
    <property type="match status" value="1"/>
</dbReference>
<dbReference type="PANTHER" id="PTHR43806:SF11">
    <property type="entry name" value="CEREVISIN-RELATED"/>
    <property type="match status" value="1"/>
</dbReference>
<dbReference type="OrthoDB" id="9798386at2"/>
<dbReference type="PROSITE" id="PS51892">
    <property type="entry name" value="SUBTILASE"/>
    <property type="match status" value="1"/>
</dbReference>
<evidence type="ECO:0000256" key="14">
    <source>
        <dbReference type="RuleBase" id="RU003355"/>
    </source>
</evidence>
<dbReference type="PRINTS" id="PR00723">
    <property type="entry name" value="SUBTILISIN"/>
</dbReference>
<evidence type="ECO:0000256" key="5">
    <source>
        <dbReference type="ARBA" id="ARBA00022525"/>
    </source>
</evidence>
<dbReference type="InterPro" id="IPR000209">
    <property type="entry name" value="Peptidase_S8/S53_dom"/>
</dbReference>
<dbReference type="Pfam" id="PF00082">
    <property type="entry name" value="Peptidase_S8"/>
    <property type="match status" value="1"/>
</dbReference>
<gene>
    <name evidence="19" type="ORF">CYL18_12170</name>
</gene>
<dbReference type="InterPro" id="IPR034216">
    <property type="entry name" value="C5a_Peptidase"/>
</dbReference>
<dbReference type="Pfam" id="PF02225">
    <property type="entry name" value="PA"/>
    <property type="match status" value="1"/>
</dbReference>
<dbReference type="PROSITE" id="PS00138">
    <property type="entry name" value="SUBTILASE_SER"/>
    <property type="match status" value="1"/>
</dbReference>
<evidence type="ECO:0000256" key="3">
    <source>
        <dbReference type="ARBA" id="ARBA00011073"/>
    </source>
</evidence>
<keyword evidence="8" id="KW-0677">Repeat</keyword>
<sequence>MKNMFKQGAAVFLAVILLLSNLLLGLGSVSANTDNQKSAGTFDGKAKAKLDLSQFDDPNEKVRIIIELEGSPAIEYATEQGVLFKELSKSKQNALQSPVKEEQSDLLSSIKKKSITFSIENSFTVVANGVSGEAKVSDIPEIEKLSNVSSVYIANEYERPKAKPDMVSSGDIVQAEETWVDGYDGTGTVVGVVDTGIDPSHKDMILTDETEAKLSESDVKASISTNKLPGKYHTVKVPYGYNYYDKNQEILDLGPDASMHGMHVGGTVGANGQKESGGIKGIAPETQLLALKVFGNDAAMPSTWGDIYIKAIDDAILLGADVINMSLGSTGAFQNPEDPEQKAIERAVQNGVLMSISAGNSAQFSDGYHDPLASNPDIGLVGSPSVSKDSISVASLENTHVFVDKFTFTIGGTAYDAGYKTQASPLPLDVFKKAEQEVVYVADGAPDKYEGKDVRGKIVFAVRTAANPNYGEIQKQAESAGASGVIVRGTPAHGDFVSMALSNPTIPLVSLRVSDGTKFEEKIIEAGGTGTVKFTGEMIQLENTSAGHLSTFTSWGVTPNLDFKPEIAAPGGKIYSTLNNDKYGVMSGTSMAAPHVAGGSALVLQYVEETFPKLTGKDKVQRAKTLLMNTSATIKDPEGSTYYSPRRQGSGVMQLNSAIHTPVYVVQKGTDLGKVTLREITKDQFSFTLTATNFSKKDATYTVDTSVLTDALYEKGGLLFNNLTPQEIEKAVVTSDKTLTVKAGKSKDLTITINLKNAKSNLEKAFKNGYFTEGFVFLKAKNKEDSLPTLSIPFVGFKGDWNKANIIDPLPNDPESFYGETGMVDPVTGDYYGVDPFNNTLSPERIAFSPNGDGVYDTAAPALSFLRNAKTVEYSVVDSNGNVLRKLFTDKNQRKNYYASSSVSLNPAMTKWDGKANNKLVAEGLYYYQVKSMIDYEGKQPQVFKMPVLVDNTAPTVSKLKYDDETKTITFQAADTRSGSGIKYLTISINGNELDARIAPTSDNKYRIKLTDYTYKDEDKTPVTVNEGDDIKVIAHDYAGNHDFQTSGDQTVPYIVSEIPEATGNFDSLEIPVKGYVTDDSELDYVKVAYEGKTKDLTLTWNEEKKRHDFEDTITFSKEGKQEIRFLAADKAGNEIDFNREIYIDTKAPTLDVKYKEYTSSSTQKVTVSVTDNYNALRLLVNGNEEINTFVDMEDSPTYKEFKKTKDITLNLENGANEVEFVLTDLVGHEVIKTITINKVAGPKKPSINAVSDASKTITGKAPTGSTVTITDNKKLKLTATATGGKFSIKLPNKLKAGTVLYATTTDKKTGLVSSKTKITVKDKTAPSAPTVGAVSDKTQTVTGKTEAGAKVTVKAGKKTLGSATAKKNGSYSIKIKKQKAGTSLSITAKDKAGNTSKAKKVTVKDKTAPSAPSVNKVTINSTKVTGKAEAGAKVTVKAGKKTLGSATAKKNGSYSVKIKKQKADTTLSVTAKDKAGNTSKVKKATVKKK</sequence>
<dbReference type="Gene3D" id="2.60.40.10">
    <property type="entry name" value="Immunoglobulins"/>
    <property type="match status" value="3"/>
</dbReference>
<dbReference type="InterPro" id="IPR036852">
    <property type="entry name" value="Peptidase_S8/S53_dom_sf"/>
</dbReference>
<dbReference type="Proteomes" id="UP000239663">
    <property type="component" value="Unassembled WGS sequence"/>
</dbReference>
<dbReference type="InterPro" id="IPR023828">
    <property type="entry name" value="Peptidase_S8_Ser-AS"/>
</dbReference>
<evidence type="ECO:0000259" key="16">
    <source>
        <dbReference type="Pfam" id="PF02225"/>
    </source>
</evidence>
<comment type="subcellular location">
    <subcellularLocation>
        <location evidence="2">Secreted</location>
    </subcellularLocation>
</comment>
<dbReference type="GO" id="GO:0016020">
    <property type="term" value="C:membrane"/>
    <property type="evidence" value="ECO:0007669"/>
    <property type="project" value="InterPro"/>
</dbReference>
<keyword evidence="11" id="KW-0106">Calcium</keyword>
<feature type="domain" description="PA" evidence="16">
    <location>
        <begin position="437"/>
        <end position="517"/>
    </location>
</feature>
<evidence type="ECO:0000256" key="8">
    <source>
        <dbReference type="ARBA" id="ARBA00022737"/>
    </source>
</evidence>
<dbReference type="Gene3D" id="2.60.40.1710">
    <property type="entry name" value="Subtilisin-like superfamily"/>
    <property type="match status" value="1"/>
</dbReference>
<evidence type="ECO:0000256" key="7">
    <source>
        <dbReference type="ARBA" id="ARBA00022729"/>
    </source>
</evidence>
<dbReference type="Gene3D" id="3.50.30.30">
    <property type="match status" value="1"/>
</dbReference>
<evidence type="ECO:0000313" key="19">
    <source>
        <dbReference type="EMBL" id="PQD95076.1"/>
    </source>
</evidence>
<feature type="active site" description="Charge relay system" evidence="12 13">
    <location>
        <position position="194"/>
    </location>
</feature>
<evidence type="ECO:0000313" key="20">
    <source>
        <dbReference type="Proteomes" id="UP000239663"/>
    </source>
</evidence>
<dbReference type="NCBIfam" id="NF033510">
    <property type="entry name" value="Ca_tandemer"/>
    <property type="match status" value="3"/>
</dbReference>
<evidence type="ECO:0000256" key="4">
    <source>
        <dbReference type="ARBA" id="ARBA00022512"/>
    </source>
</evidence>
<feature type="domain" description="Bacterial Ig" evidence="18">
    <location>
        <begin position="1409"/>
        <end position="1488"/>
    </location>
</feature>
<comment type="caution">
    <text evidence="19">The sequence shown here is derived from an EMBL/GenBank/DDBJ whole genome shotgun (WGS) entry which is preliminary data.</text>
</comment>
<dbReference type="InterPro" id="IPR010435">
    <property type="entry name" value="C5a/SBT2-like_Fn3"/>
</dbReference>
<keyword evidence="6 13" id="KW-0645">Protease</keyword>
<evidence type="ECO:0000256" key="2">
    <source>
        <dbReference type="ARBA" id="ARBA00004613"/>
    </source>
</evidence>
<protein>
    <submittedName>
        <fullName evidence="19">Peptidase S8 and S53 subtilisin kexin sedolisin</fullName>
    </submittedName>
</protein>
<dbReference type="RefSeq" id="WP_104849781.1">
    <property type="nucleotide sequence ID" value="NZ_PKOZ01000006.1"/>
</dbReference>
<dbReference type="InterPro" id="IPR041498">
    <property type="entry name" value="Big_6"/>
</dbReference>
<name>A0A2S7MZ82_9BACI</name>
<evidence type="ECO:0000256" key="1">
    <source>
        <dbReference type="ARBA" id="ARBA00001913"/>
    </source>
</evidence>
<feature type="domain" description="Peptidase S8/S53" evidence="15">
    <location>
        <begin position="185"/>
        <end position="637"/>
    </location>
</feature>
<evidence type="ECO:0000259" key="18">
    <source>
        <dbReference type="Pfam" id="PF17936"/>
    </source>
</evidence>
<feature type="active site" description="Charge relay system" evidence="12 13">
    <location>
        <position position="260"/>
    </location>
</feature>
<proteinExistence type="inferred from homology"/>
<evidence type="ECO:0000256" key="9">
    <source>
        <dbReference type="ARBA" id="ARBA00022801"/>
    </source>
</evidence>
<evidence type="ECO:0000256" key="10">
    <source>
        <dbReference type="ARBA" id="ARBA00022825"/>
    </source>
</evidence>
<feature type="domain" description="Bacterial Ig" evidence="18">
    <location>
        <begin position="1243"/>
        <end position="1323"/>
    </location>
</feature>
<dbReference type="Gene3D" id="3.40.50.200">
    <property type="entry name" value="Peptidase S8/S53 domain"/>
    <property type="match status" value="1"/>
</dbReference>
<feature type="domain" description="C5a peptidase/Subtilisin-like protease SBT2-like Fn3-like" evidence="17">
    <location>
        <begin position="675"/>
        <end position="795"/>
    </location>
</feature>
<dbReference type="Pfam" id="PF06280">
    <property type="entry name" value="fn3_5"/>
    <property type="match status" value="1"/>
</dbReference>
<keyword evidence="7" id="KW-0732">Signal</keyword>
<keyword evidence="4" id="KW-0134">Cell wall</keyword>
<comment type="similarity">
    <text evidence="3 13 14">Belongs to the peptidase S8 family.</text>
</comment>
<evidence type="ECO:0000256" key="13">
    <source>
        <dbReference type="PROSITE-ProRule" id="PRU01240"/>
    </source>
</evidence>
<dbReference type="Gene3D" id="2.60.40.4070">
    <property type="match status" value="1"/>
</dbReference>
<evidence type="ECO:0000256" key="12">
    <source>
        <dbReference type="PIRSR" id="PIRSR615500-1"/>
    </source>
</evidence>
<dbReference type="InterPro" id="IPR046450">
    <property type="entry name" value="PA_dom_sf"/>
</dbReference>
<dbReference type="Pfam" id="PF17936">
    <property type="entry name" value="Big_6"/>
    <property type="match status" value="3"/>
</dbReference>
<evidence type="ECO:0000259" key="17">
    <source>
        <dbReference type="Pfam" id="PF06280"/>
    </source>
</evidence>
<evidence type="ECO:0000259" key="15">
    <source>
        <dbReference type="Pfam" id="PF00082"/>
    </source>
</evidence>
<accession>A0A2S7MZ82</accession>
<dbReference type="InterPro" id="IPR013783">
    <property type="entry name" value="Ig-like_fold"/>
</dbReference>
<dbReference type="PROSITE" id="PS00136">
    <property type="entry name" value="SUBTILASE_ASP"/>
    <property type="match status" value="1"/>
</dbReference>
<dbReference type="GO" id="GO:0004252">
    <property type="term" value="F:serine-type endopeptidase activity"/>
    <property type="evidence" value="ECO:0007669"/>
    <property type="project" value="UniProtKB-UniRule"/>
</dbReference>
<keyword evidence="20" id="KW-1185">Reference proteome</keyword>
<dbReference type="InterPro" id="IPR022398">
    <property type="entry name" value="Peptidase_S8_His-AS"/>
</dbReference>
<dbReference type="PANTHER" id="PTHR43806">
    <property type="entry name" value="PEPTIDASE S8"/>
    <property type="match status" value="1"/>
</dbReference>
<dbReference type="PROSITE" id="PS00137">
    <property type="entry name" value="SUBTILASE_HIS"/>
    <property type="match status" value="1"/>
</dbReference>
<evidence type="ECO:0000256" key="11">
    <source>
        <dbReference type="ARBA" id="ARBA00022837"/>
    </source>
</evidence>
<reference evidence="19 20" key="1">
    <citation type="submission" date="2017-12" db="EMBL/GenBank/DDBJ databases">
        <title>Taxonomic description and draft genome of Pradoshia cofamensis Gen. nov., sp. nov., a thermotolerant bacillale isolated from anterior gut of earthworm Eisenia fetida.</title>
        <authorList>
            <person name="Saha T."/>
            <person name="Chakraborty R."/>
        </authorList>
    </citation>
    <scope>NUCLEOTIDE SEQUENCE [LARGE SCALE GENOMIC DNA]</scope>
    <source>
        <strain evidence="19 20">EAG3</strain>
    </source>
</reference>
<dbReference type="GO" id="GO:0005576">
    <property type="term" value="C:extracellular region"/>
    <property type="evidence" value="ECO:0007669"/>
    <property type="project" value="UniProtKB-SubCell"/>
</dbReference>
<comment type="cofactor">
    <cofactor evidence="1">
        <name>Ca(2+)</name>
        <dbReference type="ChEBI" id="CHEBI:29108"/>
    </cofactor>
</comment>
<dbReference type="EMBL" id="PKOZ01000006">
    <property type="protein sequence ID" value="PQD95076.1"/>
    <property type="molecule type" value="Genomic_DNA"/>
</dbReference>
<dbReference type="GO" id="GO:0006508">
    <property type="term" value="P:proteolysis"/>
    <property type="evidence" value="ECO:0007669"/>
    <property type="project" value="UniProtKB-KW"/>
</dbReference>
<dbReference type="InterPro" id="IPR023827">
    <property type="entry name" value="Peptidase_S8_Asp-AS"/>
</dbReference>
<dbReference type="SUPFAM" id="SSF52743">
    <property type="entry name" value="Subtilisin-like"/>
    <property type="match status" value="1"/>
</dbReference>
<feature type="active site" description="Charge relay system" evidence="12 13">
    <location>
        <position position="590"/>
    </location>
</feature>
<feature type="domain" description="Bacterial Ig" evidence="18">
    <location>
        <begin position="1326"/>
        <end position="1406"/>
    </location>
</feature>
<organism evidence="19 20">
    <name type="scientific">Pradoshia eiseniae</name>
    <dbReference type="NCBI Taxonomy" id="2064768"/>
    <lineage>
        <taxon>Bacteria</taxon>
        <taxon>Bacillati</taxon>
        <taxon>Bacillota</taxon>
        <taxon>Bacilli</taxon>
        <taxon>Bacillales</taxon>
        <taxon>Bacillaceae</taxon>
        <taxon>Pradoshia</taxon>
    </lineage>
</organism>
<dbReference type="SUPFAM" id="SSF52025">
    <property type="entry name" value="PA domain"/>
    <property type="match status" value="1"/>
</dbReference>
<keyword evidence="10 13" id="KW-0720">Serine protease</keyword>
<dbReference type="InterPro" id="IPR050131">
    <property type="entry name" value="Peptidase_S8_subtilisin-like"/>
</dbReference>
<dbReference type="InterPro" id="IPR015500">
    <property type="entry name" value="Peptidase_S8_subtilisin-rel"/>
</dbReference>
<evidence type="ECO:0000256" key="6">
    <source>
        <dbReference type="ARBA" id="ARBA00022670"/>
    </source>
</evidence>
<keyword evidence="5" id="KW-0964">Secreted</keyword>
<keyword evidence="9 13" id="KW-0378">Hydrolase</keyword>